<reference evidence="2 3" key="1">
    <citation type="submission" date="2023-10" db="EMBL/GenBank/DDBJ databases">
        <title>Rubellicoccus peritrichatus gen. nov., sp. nov., isolated from an algae of coral reef tank.</title>
        <authorList>
            <person name="Luo J."/>
        </authorList>
    </citation>
    <scope>NUCLEOTIDE SEQUENCE [LARGE SCALE GENOMIC DNA]</scope>
    <source>
        <strain evidence="2 3">CR14</strain>
    </source>
</reference>
<dbReference type="KEGG" id="puo:RZN69_12065"/>
<proteinExistence type="predicted"/>
<accession>A0AAQ3L5P6</accession>
<dbReference type="AlphaFoldDB" id="A0AAQ3L5P6"/>
<organism evidence="2 3">
    <name type="scientific">Rubellicoccus peritrichatus</name>
    <dbReference type="NCBI Taxonomy" id="3080537"/>
    <lineage>
        <taxon>Bacteria</taxon>
        <taxon>Pseudomonadati</taxon>
        <taxon>Verrucomicrobiota</taxon>
        <taxon>Opitutia</taxon>
        <taxon>Puniceicoccales</taxon>
        <taxon>Cerasicoccaceae</taxon>
        <taxon>Rubellicoccus</taxon>
    </lineage>
</organism>
<gene>
    <name evidence="2" type="ORF">RZN69_12065</name>
</gene>
<keyword evidence="3" id="KW-1185">Reference proteome</keyword>
<evidence type="ECO:0000259" key="1">
    <source>
        <dbReference type="Pfam" id="PF03457"/>
    </source>
</evidence>
<dbReference type="InterPro" id="IPR005114">
    <property type="entry name" value="Helicase_assoc"/>
</dbReference>
<evidence type="ECO:0000313" key="3">
    <source>
        <dbReference type="Proteomes" id="UP001304300"/>
    </source>
</evidence>
<feature type="domain" description="Helicase-associated" evidence="1">
    <location>
        <begin position="18"/>
        <end position="66"/>
    </location>
</feature>
<dbReference type="Pfam" id="PF03457">
    <property type="entry name" value="HA"/>
    <property type="match status" value="1"/>
</dbReference>
<dbReference type="RefSeq" id="WP_317831215.1">
    <property type="nucleotide sequence ID" value="NZ_CP136920.1"/>
</dbReference>
<dbReference type="EMBL" id="CP136920">
    <property type="protein sequence ID" value="WOO39351.1"/>
    <property type="molecule type" value="Genomic_DNA"/>
</dbReference>
<dbReference type="Proteomes" id="UP001304300">
    <property type="component" value="Chromosome"/>
</dbReference>
<sequence length="126" mass="14844">MNAKQIEELIEAGFFSKQEKAWLKMYHKLKILQETIGHCRVPPHEEKNPKLSSWLQRRRDKLKATEKPTPVSEEIELTPQLPRTGFKAKNPQQIIYSSFEFGTMIKDLYLDSDRINQSRAFKEVLK</sequence>
<name>A0AAQ3L5P6_9BACT</name>
<protein>
    <submittedName>
        <fullName evidence="2">Helicase associated domain-containing protein</fullName>
    </submittedName>
</protein>
<evidence type="ECO:0000313" key="2">
    <source>
        <dbReference type="EMBL" id="WOO39351.1"/>
    </source>
</evidence>